<evidence type="ECO:0000313" key="6">
    <source>
        <dbReference type="Proteomes" id="UP001407405"/>
    </source>
</evidence>
<feature type="chain" id="PRO_5046907113" description="Peptidoglycan hydrolase PcsB coiled-coil domain-containing protein" evidence="3">
    <location>
        <begin position="27"/>
        <end position="370"/>
    </location>
</feature>
<evidence type="ECO:0000256" key="1">
    <source>
        <dbReference type="ARBA" id="ARBA00022729"/>
    </source>
</evidence>
<keyword evidence="2" id="KW-0175">Coiled coil</keyword>
<keyword evidence="6" id="KW-1185">Reference proteome</keyword>
<evidence type="ECO:0000256" key="2">
    <source>
        <dbReference type="SAM" id="Coils"/>
    </source>
</evidence>
<dbReference type="Proteomes" id="UP001407405">
    <property type="component" value="Unassembled WGS sequence"/>
</dbReference>
<name>A0ABU9VR53_9CLOT</name>
<dbReference type="Gene3D" id="6.10.250.3150">
    <property type="match status" value="1"/>
</dbReference>
<dbReference type="EMBL" id="JBCITM010000001">
    <property type="protein sequence ID" value="MEN1758921.1"/>
    <property type="molecule type" value="Genomic_DNA"/>
</dbReference>
<dbReference type="Pfam" id="PF24568">
    <property type="entry name" value="CC_PcsB"/>
    <property type="match status" value="1"/>
</dbReference>
<comment type="caution">
    <text evidence="5">The sequence shown here is derived from an EMBL/GenBank/DDBJ whole genome shotgun (WGS) entry which is preliminary data.</text>
</comment>
<keyword evidence="1 3" id="KW-0732">Signal</keyword>
<organism evidence="5 6">
    <name type="scientific">Anoxynatronum sibiricum</name>
    <dbReference type="NCBI Taxonomy" id="210623"/>
    <lineage>
        <taxon>Bacteria</taxon>
        <taxon>Bacillati</taxon>
        <taxon>Bacillota</taxon>
        <taxon>Clostridia</taxon>
        <taxon>Eubacteriales</taxon>
        <taxon>Clostridiaceae</taxon>
        <taxon>Anoxynatronum</taxon>
    </lineage>
</organism>
<protein>
    <recommendedName>
        <fullName evidence="4">Peptidoglycan hydrolase PcsB coiled-coil domain-containing protein</fullName>
    </recommendedName>
</protein>
<accession>A0ABU9VR53</accession>
<feature type="coiled-coil region" evidence="2">
    <location>
        <begin position="54"/>
        <end position="113"/>
    </location>
</feature>
<dbReference type="InterPro" id="IPR057309">
    <property type="entry name" value="PcsB_CC"/>
</dbReference>
<evidence type="ECO:0000313" key="5">
    <source>
        <dbReference type="EMBL" id="MEN1758921.1"/>
    </source>
</evidence>
<evidence type="ECO:0000259" key="4">
    <source>
        <dbReference type="Pfam" id="PF24568"/>
    </source>
</evidence>
<feature type="domain" description="Peptidoglycan hydrolase PcsB coiled-coil" evidence="4">
    <location>
        <begin position="93"/>
        <end position="156"/>
    </location>
</feature>
<gene>
    <name evidence="5" type="ORF">AAIG11_00415</name>
</gene>
<feature type="coiled-coil region" evidence="2">
    <location>
        <begin position="177"/>
        <end position="218"/>
    </location>
</feature>
<feature type="signal peptide" evidence="3">
    <location>
        <begin position="1"/>
        <end position="26"/>
    </location>
</feature>
<evidence type="ECO:0000256" key="3">
    <source>
        <dbReference type="SAM" id="SignalP"/>
    </source>
</evidence>
<sequence>MKNNRRITIWLFLAGFLFMTLAQSLAAVPIPRQQEYEEQIVILSETQREILDDLFQLVQDIDNVEIQQRQLEEEILQSEASIVALQIEISIRQESFENNRNLLEAVLKSYQRRGPGSSLEIILASESFSDLINRLHLLRDLTRNTGDLLDDLEEQQVWLTAEQERLEAFLLGVDEQRQALQSLLESHLALRDDLEDRLVSLEDERSLYEDRLMNLERHWLEAKDIFTTFADTFSRLATDGSLPQDAISLSFNLFEVKGTLREEALNLALQQTAGIEGMSLQFQPGVTTVLMPEREFQLTGTFALKDGHTLEFIAESGTFYGMQLTDSSIRDLMQTGTVELDLTAVLEGNTLTAVRTQQGALELVSRFSLF</sequence>
<reference evidence="5 6" key="1">
    <citation type="submission" date="2024-04" db="EMBL/GenBank/DDBJ databases">
        <title>Genome sequencing and metabolic network reconstruction of aminoacids and betaine degradation by Anoxynatronum sibiricum.</title>
        <authorList>
            <person name="Detkova E.N."/>
            <person name="Boltjanskaja Y.V."/>
            <person name="Mardanov A.V."/>
            <person name="Kevbrin V."/>
        </authorList>
    </citation>
    <scope>NUCLEOTIDE SEQUENCE [LARGE SCALE GENOMIC DNA]</scope>
    <source>
        <strain evidence="5 6">Z-7981</strain>
    </source>
</reference>
<proteinExistence type="predicted"/>